<dbReference type="Gene3D" id="3.40.50.720">
    <property type="entry name" value="NAD(P)-binding Rossmann-like Domain"/>
    <property type="match status" value="1"/>
</dbReference>
<accession>A0A318ZLM5</accession>
<evidence type="ECO:0008006" key="4">
    <source>
        <dbReference type="Google" id="ProtNLM"/>
    </source>
</evidence>
<dbReference type="EMBL" id="KZ821221">
    <property type="protein sequence ID" value="PYH48511.1"/>
    <property type="molecule type" value="Genomic_DNA"/>
</dbReference>
<feature type="region of interest" description="Disordered" evidence="1">
    <location>
        <begin position="135"/>
        <end position="154"/>
    </location>
</feature>
<dbReference type="OrthoDB" id="9974981at2759"/>
<dbReference type="RefSeq" id="XP_025434493.1">
    <property type="nucleotide sequence ID" value="XM_025574244.1"/>
</dbReference>
<evidence type="ECO:0000313" key="3">
    <source>
        <dbReference type="Proteomes" id="UP000248349"/>
    </source>
</evidence>
<dbReference type="GeneID" id="37075472"/>
<feature type="compositionally biased region" description="Basic residues" evidence="1">
    <location>
        <begin position="142"/>
        <end position="154"/>
    </location>
</feature>
<dbReference type="AlphaFoldDB" id="A0A318ZLM5"/>
<dbReference type="Gene3D" id="3.90.25.10">
    <property type="entry name" value="UDP-galactose 4-epimerase, domain 1"/>
    <property type="match status" value="1"/>
</dbReference>
<dbReference type="STRING" id="1450539.A0A318ZLM5"/>
<evidence type="ECO:0000256" key="1">
    <source>
        <dbReference type="SAM" id="MobiDB-lite"/>
    </source>
</evidence>
<gene>
    <name evidence="2" type="ORF">BP01DRAFT_353672</name>
</gene>
<proteinExistence type="predicted"/>
<keyword evidence="3" id="KW-1185">Reference proteome</keyword>
<sequence>MPKGSLRASQYLSTAVHDLLSATIGDLVPLLNNVEIFKSGLNGKALAAQRIVQDAAARAGVKRFYPSDYGMHHAYSPPGKEDQMGYLHPTWNLKFTANEQCLHHPAILSGKMTNTLIGCGDFYNQPRETTWWSWANPGPPRQPRHPHRGRCGRQGRFHAHRRSGCVPCSDARASRAIGEPHAEFCERPHLL</sequence>
<dbReference type="Proteomes" id="UP000248349">
    <property type="component" value="Unassembled WGS sequence"/>
</dbReference>
<name>A0A318ZLM5_9EURO</name>
<evidence type="ECO:0000313" key="2">
    <source>
        <dbReference type="EMBL" id="PYH48511.1"/>
    </source>
</evidence>
<reference evidence="2 3" key="1">
    <citation type="submission" date="2016-12" db="EMBL/GenBank/DDBJ databases">
        <title>The genomes of Aspergillus section Nigri reveals drivers in fungal speciation.</title>
        <authorList>
            <consortium name="DOE Joint Genome Institute"/>
            <person name="Vesth T.C."/>
            <person name="Nybo J."/>
            <person name="Theobald S."/>
            <person name="Brandl J."/>
            <person name="Frisvad J.C."/>
            <person name="Nielsen K.F."/>
            <person name="Lyhne E.K."/>
            <person name="Kogle M.E."/>
            <person name="Kuo A."/>
            <person name="Riley R."/>
            <person name="Clum A."/>
            <person name="Nolan M."/>
            <person name="Lipzen A."/>
            <person name="Salamov A."/>
            <person name="Henrissat B."/>
            <person name="Wiebenga A."/>
            <person name="De Vries R.P."/>
            <person name="Grigoriev I.V."/>
            <person name="Mortensen U.H."/>
            <person name="Andersen M.R."/>
            <person name="Baker S.E."/>
        </authorList>
    </citation>
    <scope>NUCLEOTIDE SEQUENCE [LARGE SCALE GENOMIC DNA]</scope>
    <source>
        <strain evidence="2 3">JOP 1030-1</strain>
    </source>
</reference>
<protein>
    <recommendedName>
        <fullName evidence="4">NmrA-like domain-containing protein</fullName>
    </recommendedName>
</protein>
<organism evidence="2 3">
    <name type="scientific">Aspergillus saccharolyticus JOP 1030-1</name>
    <dbReference type="NCBI Taxonomy" id="1450539"/>
    <lineage>
        <taxon>Eukaryota</taxon>
        <taxon>Fungi</taxon>
        <taxon>Dikarya</taxon>
        <taxon>Ascomycota</taxon>
        <taxon>Pezizomycotina</taxon>
        <taxon>Eurotiomycetes</taxon>
        <taxon>Eurotiomycetidae</taxon>
        <taxon>Eurotiales</taxon>
        <taxon>Aspergillaceae</taxon>
        <taxon>Aspergillus</taxon>
        <taxon>Aspergillus subgen. Circumdati</taxon>
    </lineage>
</organism>